<sequence length="85" mass="9783">MSDFKSKLPDLKELSSMTSKLFKGIKNSVEEIIQDYKHKREHQEAPAEEVKTEAVKTEEVKTAEVKTETINKTEKTEEESTENKP</sequence>
<dbReference type="OrthoDB" id="5654270at2"/>
<proteinExistence type="predicted"/>
<dbReference type="Proteomes" id="UP000054639">
    <property type="component" value="Unassembled WGS sequence"/>
</dbReference>
<dbReference type="RefSeq" id="WP_058474247.1">
    <property type="nucleotide sequence ID" value="NZ_CAAAIL010000001.1"/>
</dbReference>
<evidence type="ECO:0000313" key="5">
    <source>
        <dbReference type="Proteomes" id="UP000254230"/>
    </source>
</evidence>
<feature type="region of interest" description="Disordered" evidence="1">
    <location>
        <begin position="37"/>
        <end position="85"/>
    </location>
</feature>
<dbReference type="AlphaFoldDB" id="A0A378KWK3"/>
<dbReference type="EMBL" id="LNYR01000031">
    <property type="protein sequence ID" value="KTD47708.1"/>
    <property type="molecule type" value="Genomic_DNA"/>
</dbReference>
<gene>
    <name evidence="2" type="ORF">Lqua_2101</name>
    <name evidence="3" type="ORF">NCTC12376_02349</name>
</gene>
<organism evidence="3 5">
    <name type="scientific">Legionella quateirensis</name>
    <dbReference type="NCBI Taxonomy" id="45072"/>
    <lineage>
        <taxon>Bacteria</taxon>
        <taxon>Pseudomonadati</taxon>
        <taxon>Pseudomonadota</taxon>
        <taxon>Gammaproteobacteria</taxon>
        <taxon>Legionellales</taxon>
        <taxon>Legionellaceae</taxon>
        <taxon>Legionella</taxon>
    </lineage>
</organism>
<evidence type="ECO:0000313" key="3">
    <source>
        <dbReference type="EMBL" id="STY18529.1"/>
    </source>
</evidence>
<dbReference type="Proteomes" id="UP000254230">
    <property type="component" value="Unassembled WGS sequence"/>
</dbReference>
<feature type="compositionally biased region" description="Acidic residues" evidence="1">
    <location>
        <begin position="76"/>
        <end position="85"/>
    </location>
</feature>
<reference evidence="3 5" key="2">
    <citation type="submission" date="2018-06" db="EMBL/GenBank/DDBJ databases">
        <authorList>
            <consortium name="Pathogen Informatics"/>
            <person name="Doyle S."/>
        </authorList>
    </citation>
    <scope>NUCLEOTIDE SEQUENCE [LARGE SCALE GENOMIC DNA]</scope>
    <source>
        <strain evidence="3 5">NCTC12376</strain>
    </source>
</reference>
<feature type="compositionally biased region" description="Basic and acidic residues" evidence="1">
    <location>
        <begin position="37"/>
        <end position="75"/>
    </location>
</feature>
<keyword evidence="4" id="KW-1185">Reference proteome</keyword>
<reference evidence="2 4" key="1">
    <citation type="submission" date="2015-11" db="EMBL/GenBank/DDBJ databases">
        <title>Genomic analysis of 38 Legionella species identifies large and diverse effector repertoires.</title>
        <authorList>
            <person name="Burstein D."/>
            <person name="Amaro F."/>
            <person name="Zusman T."/>
            <person name="Lifshitz Z."/>
            <person name="Cohen O."/>
            <person name="Gilbert J.A."/>
            <person name="Pupko T."/>
            <person name="Shuman H.A."/>
            <person name="Segal G."/>
        </authorList>
    </citation>
    <scope>NUCLEOTIDE SEQUENCE [LARGE SCALE GENOMIC DNA]</scope>
    <source>
        <strain evidence="2 4">ATCC 49507</strain>
    </source>
</reference>
<evidence type="ECO:0000313" key="4">
    <source>
        <dbReference type="Proteomes" id="UP000054639"/>
    </source>
</evidence>
<accession>A0A378KWK3</accession>
<evidence type="ECO:0000256" key="1">
    <source>
        <dbReference type="SAM" id="MobiDB-lite"/>
    </source>
</evidence>
<dbReference type="EMBL" id="UGOW01000001">
    <property type="protein sequence ID" value="STY18529.1"/>
    <property type="molecule type" value="Genomic_DNA"/>
</dbReference>
<dbReference type="STRING" id="45072.Lqua_2101"/>
<name>A0A378KWK3_9GAMM</name>
<evidence type="ECO:0000313" key="2">
    <source>
        <dbReference type="EMBL" id="KTD47708.1"/>
    </source>
</evidence>
<protein>
    <submittedName>
        <fullName evidence="3">Uncharacterized protein</fullName>
    </submittedName>
</protein>